<sequence>MESDPRPALAVWKFASCDGCQLTLLDCEDELLPLAGRVRIAHFLEMSAAEDSREPATLAGTGPYDLSLVEGSVTTAEDVRRIHHIRRISRRLVTIGACATAGGVQALRNFADAREFLAAVYASPEYIATLDTSTPISAHVPVDFELRGCPIDRGQLLEVITAFLAGRKPNISGQSVCFECKRRGTTCVTVAHGTPCLGPVTHAGCGALCPAYGRGCYGCFGPVARPNLESMVRQLRHDGMSGQDILRVFRTFNAASPEYTPVPGLAAQEPTEPSEPTDPPAEGEPR</sequence>
<keyword evidence="5" id="KW-1185">Reference proteome</keyword>
<evidence type="ECO:0000256" key="2">
    <source>
        <dbReference type="SAM" id="MobiDB-lite"/>
    </source>
</evidence>
<evidence type="ECO:0000256" key="1">
    <source>
        <dbReference type="ARBA" id="ARBA00023002"/>
    </source>
</evidence>
<dbReference type="InterPro" id="IPR051349">
    <property type="entry name" value="Hydrogenase_assoc-protein"/>
</dbReference>
<dbReference type="Gene3D" id="3.40.50.700">
    <property type="entry name" value="NADH:ubiquinone oxidoreductase-like, 20kDa subunit"/>
    <property type="match status" value="1"/>
</dbReference>
<dbReference type="InterPro" id="IPR006137">
    <property type="entry name" value="NADH_UbQ_OxRdtase-like_20kDa"/>
</dbReference>
<dbReference type="RefSeq" id="WP_311721952.1">
    <property type="nucleotide sequence ID" value="NZ_JAVRFD010000001.1"/>
</dbReference>
<evidence type="ECO:0000313" key="4">
    <source>
        <dbReference type="EMBL" id="MDT0541670.1"/>
    </source>
</evidence>
<proteinExistence type="predicted"/>
<keyword evidence="1" id="KW-0560">Oxidoreductase</keyword>
<protein>
    <submittedName>
        <fullName evidence="4">Oxidoreductase</fullName>
    </submittedName>
</protein>
<feature type="domain" description="NADH:ubiquinone oxidoreductase-like 20kDa subunit" evidence="3">
    <location>
        <begin position="17"/>
        <end position="162"/>
    </location>
</feature>
<dbReference type="InterPro" id="IPR037024">
    <property type="entry name" value="NiFe_Hase_small_N_sf"/>
</dbReference>
<organism evidence="4 5">
    <name type="scientific">Streptomyces lonegramiae</name>
    <dbReference type="NCBI Taxonomy" id="3075524"/>
    <lineage>
        <taxon>Bacteria</taxon>
        <taxon>Bacillati</taxon>
        <taxon>Actinomycetota</taxon>
        <taxon>Actinomycetes</taxon>
        <taxon>Kitasatosporales</taxon>
        <taxon>Streptomycetaceae</taxon>
        <taxon>Streptomyces</taxon>
    </lineage>
</organism>
<evidence type="ECO:0000259" key="3">
    <source>
        <dbReference type="Pfam" id="PF01058"/>
    </source>
</evidence>
<accession>A0ABU2X6X9</accession>
<name>A0ABU2X6X9_9ACTN</name>
<dbReference type="SUPFAM" id="SSF56770">
    <property type="entry name" value="HydA/Nqo6-like"/>
    <property type="match status" value="1"/>
</dbReference>
<dbReference type="Proteomes" id="UP001180754">
    <property type="component" value="Unassembled WGS sequence"/>
</dbReference>
<dbReference type="Pfam" id="PF01058">
    <property type="entry name" value="Oxidored_q6"/>
    <property type="match status" value="1"/>
</dbReference>
<dbReference type="PANTHER" id="PTHR42845">
    <property type="entry name" value="COENZYME F420-REDUCING HYDROGENASE, GAMMA SUBUNIT"/>
    <property type="match status" value="1"/>
</dbReference>
<dbReference type="PANTHER" id="PTHR42845:SF3">
    <property type="entry name" value="CYTOSOLIC NIFE-HYDROGENASE, DELTA SUBUNIT"/>
    <property type="match status" value="1"/>
</dbReference>
<comment type="caution">
    <text evidence="4">The sequence shown here is derived from an EMBL/GenBank/DDBJ whole genome shotgun (WGS) entry which is preliminary data.</text>
</comment>
<evidence type="ECO:0000313" key="5">
    <source>
        <dbReference type="Proteomes" id="UP001180754"/>
    </source>
</evidence>
<feature type="region of interest" description="Disordered" evidence="2">
    <location>
        <begin position="259"/>
        <end position="286"/>
    </location>
</feature>
<gene>
    <name evidence="4" type="ORF">RND15_02920</name>
</gene>
<dbReference type="EMBL" id="JAVRFD010000001">
    <property type="protein sequence ID" value="MDT0541670.1"/>
    <property type="molecule type" value="Genomic_DNA"/>
</dbReference>
<reference evidence="4" key="1">
    <citation type="submission" date="2024-05" db="EMBL/GenBank/DDBJ databases">
        <title>30 novel species of actinomycetes from the DSMZ collection.</title>
        <authorList>
            <person name="Nouioui I."/>
        </authorList>
    </citation>
    <scope>NUCLEOTIDE SEQUENCE</scope>
    <source>
        <strain evidence="4">DSM 41529</strain>
    </source>
</reference>